<dbReference type="InterPro" id="IPR029058">
    <property type="entry name" value="AB_hydrolase_fold"/>
</dbReference>
<evidence type="ECO:0000256" key="1">
    <source>
        <dbReference type="ARBA" id="ARBA00008645"/>
    </source>
</evidence>
<dbReference type="EMBL" id="AP022612">
    <property type="protein sequence ID" value="BBZ33339.1"/>
    <property type="molecule type" value="Genomic_DNA"/>
</dbReference>
<dbReference type="PANTHER" id="PTHR22946">
    <property type="entry name" value="DIENELACTONE HYDROLASE DOMAIN-CONTAINING PROTEIN-RELATED"/>
    <property type="match status" value="1"/>
</dbReference>
<sequence length="290" mass="30834">MAEAVTFDSGGVRCVGHLHRAAREPGPCVVLCPGFGGTQDTPALMAAAHGFAVAGYHALTFDYRSFGLSDGTPRQVVDLSGQRADIAAAVAFARELDTVDPAAIILWGTSLGGAHVIFSAAGDPGIIAVIAQVPFNGFPRRVEGRSALGTLRMLAVLSDDWLRGRLHLPPHRIPLVGATGELAVMTGDDAQDVIAGMASPTWRNEAAPRALLDMMRYRPDTVASHVACPVLVCAGTDDVQATSESTDVLAERAPHGQLRRYDATHFDFYREELRAVVLAEQIAFLDRVLA</sequence>
<dbReference type="GO" id="GO:0052689">
    <property type="term" value="F:carboxylic ester hydrolase activity"/>
    <property type="evidence" value="ECO:0007669"/>
    <property type="project" value="UniProtKB-ARBA"/>
</dbReference>
<dbReference type="InterPro" id="IPR022742">
    <property type="entry name" value="Hydrolase_4"/>
</dbReference>
<dbReference type="RefSeq" id="WP_085150631.1">
    <property type="nucleotide sequence ID" value="NZ_AP022612.1"/>
</dbReference>
<gene>
    <name evidence="4" type="ORF">MCNF_19440</name>
</gene>
<evidence type="ECO:0000259" key="3">
    <source>
        <dbReference type="Pfam" id="PF12146"/>
    </source>
</evidence>
<evidence type="ECO:0000313" key="5">
    <source>
        <dbReference type="Proteomes" id="UP000466931"/>
    </source>
</evidence>
<dbReference type="Pfam" id="PF12146">
    <property type="entry name" value="Hydrolase_4"/>
    <property type="match status" value="1"/>
</dbReference>
<evidence type="ECO:0000313" key="4">
    <source>
        <dbReference type="EMBL" id="BBZ33339.1"/>
    </source>
</evidence>
<dbReference type="Gene3D" id="3.40.50.1820">
    <property type="entry name" value="alpha/beta hydrolase"/>
    <property type="match status" value="1"/>
</dbReference>
<accession>A0A7I7XVQ5</accession>
<dbReference type="OrthoDB" id="5902829at2"/>
<dbReference type="PANTHER" id="PTHR22946:SF9">
    <property type="entry name" value="POLYKETIDE TRANSFERASE AF380"/>
    <property type="match status" value="1"/>
</dbReference>
<feature type="domain" description="Serine aminopeptidase S33" evidence="3">
    <location>
        <begin position="25"/>
        <end position="262"/>
    </location>
</feature>
<keyword evidence="5" id="KW-1185">Reference proteome</keyword>
<reference evidence="4" key="2">
    <citation type="submission" date="2020-02" db="EMBL/GenBank/DDBJ databases">
        <authorList>
            <person name="Matsumoto Y."/>
            <person name="Motooka D."/>
            <person name="Nakamura S."/>
        </authorList>
    </citation>
    <scope>NUCLEOTIDE SEQUENCE</scope>
    <source>
        <strain evidence="4">JCM 13671</strain>
    </source>
</reference>
<protein>
    <submittedName>
        <fullName evidence="4">Alpha/beta hydrolase</fullName>
    </submittedName>
</protein>
<evidence type="ECO:0000256" key="2">
    <source>
        <dbReference type="ARBA" id="ARBA00022801"/>
    </source>
</evidence>
<dbReference type="Proteomes" id="UP000466931">
    <property type="component" value="Chromosome"/>
</dbReference>
<name>A0A7I7XVQ5_9MYCO</name>
<proteinExistence type="inferred from homology"/>
<dbReference type="AlphaFoldDB" id="A0A7I7XVQ5"/>
<comment type="similarity">
    <text evidence="1">Belongs to the AB hydrolase superfamily.</text>
</comment>
<dbReference type="InterPro" id="IPR050261">
    <property type="entry name" value="FrsA_esterase"/>
</dbReference>
<organism evidence="4 5">
    <name type="scientific">Mycolicibacterium confluentis</name>
    <dbReference type="NCBI Taxonomy" id="28047"/>
    <lineage>
        <taxon>Bacteria</taxon>
        <taxon>Bacillati</taxon>
        <taxon>Actinomycetota</taxon>
        <taxon>Actinomycetes</taxon>
        <taxon>Mycobacteriales</taxon>
        <taxon>Mycobacteriaceae</taxon>
        <taxon>Mycolicibacterium</taxon>
    </lineage>
</organism>
<dbReference type="SUPFAM" id="SSF53474">
    <property type="entry name" value="alpha/beta-Hydrolases"/>
    <property type="match status" value="1"/>
</dbReference>
<reference evidence="4" key="1">
    <citation type="journal article" date="2019" name="Emerg. Microbes Infect.">
        <title>Comprehensive subspecies identification of 175 nontuberculous mycobacteria species based on 7547 genomic profiles.</title>
        <authorList>
            <person name="Matsumoto Y."/>
            <person name="Kinjo T."/>
            <person name="Motooka D."/>
            <person name="Nabeya D."/>
            <person name="Jung N."/>
            <person name="Uechi K."/>
            <person name="Horii T."/>
            <person name="Iida T."/>
            <person name="Fujita J."/>
            <person name="Nakamura S."/>
        </authorList>
    </citation>
    <scope>NUCLEOTIDE SEQUENCE [LARGE SCALE GENOMIC DNA]</scope>
    <source>
        <strain evidence="4">JCM 13671</strain>
    </source>
</reference>
<keyword evidence="2 4" id="KW-0378">Hydrolase</keyword>